<feature type="signal peptide" evidence="2">
    <location>
        <begin position="1"/>
        <end position="21"/>
    </location>
</feature>
<keyword evidence="2" id="KW-0732">Signal</keyword>
<accession>A0AAE0D818</accession>
<name>A0AAE0D818_COLKA</name>
<proteinExistence type="predicted"/>
<evidence type="ECO:0000256" key="1">
    <source>
        <dbReference type="SAM" id="MobiDB-lite"/>
    </source>
</evidence>
<gene>
    <name evidence="4" type="ORF">CKAH01_15265</name>
</gene>
<feature type="region of interest" description="Disordered" evidence="1">
    <location>
        <begin position="403"/>
        <end position="435"/>
    </location>
</feature>
<evidence type="ECO:0000313" key="5">
    <source>
        <dbReference type="Proteomes" id="UP001281614"/>
    </source>
</evidence>
<comment type="caution">
    <text evidence="4">The sequence shown here is derived from an EMBL/GenBank/DDBJ whole genome shotgun (WGS) entry which is preliminary data.</text>
</comment>
<dbReference type="AlphaFoldDB" id="A0AAE0D818"/>
<dbReference type="Proteomes" id="UP001281614">
    <property type="component" value="Unassembled WGS sequence"/>
</dbReference>
<evidence type="ECO:0000259" key="3">
    <source>
        <dbReference type="Pfam" id="PF17111"/>
    </source>
</evidence>
<protein>
    <recommendedName>
        <fullName evidence="3">Azaphilone pigments biosynthesis cluster protein L N-terminal domain-containing protein</fullName>
    </recommendedName>
</protein>
<evidence type="ECO:0000313" key="4">
    <source>
        <dbReference type="EMBL" id="KAK2767293.1"/>
    </source>
</evidence>
<reference evidence="4" key="1">
    <citation type="submission" date="2023-02" db="EMBL/GenBank/DDBJ databases">
        <title>Colletotrichum kahawae CIFC_Que2 genome sequencing and assembly.</title>
        <authorList>
            <person name="Baroncelli R."/>
        </authorList>
    </citation>
    <scope>NUCLEOTIDE SEQUENCE</scope>
    <source>
        <strain evidence="4">CIFC_Que2</strain>
    </source>
</reference>
<feature type="domain" description="Azaphilone pigments biosynthesis cluster protein L N-terminal" evidence="3">
    <location>
        <begin position="2"/>
        <end position="205"/>
    </location>
</feature>
<dbReference type="Pfam" id="PF17111">
    <property type="entry name" value="PigL_N"/>
    <property type="match status" value="1"/>
</dbReference>
<dbReference type="InterPro" id="IPR031348">
    <property type="entry name" value="PigL_N"/>
</dbReference>
<dbReference type="EMBL" id="VYYT01000116">
    <property type="protein sequence ID" value="KAK2767293.1"/>
    <property type="molecule type" value="Genomic_DNA"/>
</dbReference>
<evidence type="ECO:0000256" key="2">
    <source>
        <dbReference type="SAM" id="SignalP"/>
    </source>
</evidence>
<sequence length="435" mass="48675">MADPLSITGSVLAVLTTAVHSVKLLAETVNRYKGRDKTLSRLQTELEDFVRILDALHKVVEKECSMIALLKDPILRCSQLCNDFEKAMKTFSGKSKVGFRDWAKMEFMRGDINDFLDALSGYKETISIGLGTVTMQASQVSQRVLEEYNEMIMDTIYRLNVRLQRIDEKIDGLTTDIASSVDASGMTTDLEDERAVTERCLRICEDAQQYLETLVGDGNVLKQQLPPTNGLNDQMRFEAQLMIRRTLDENRDNFSETIGRLHERLAFLARNGTSQDETEKISLEQDLKSSKKCLEVCKAASEMVAQQRIYRVGELVADVESDQVVITTLADLFDVQKATSTNGSAQWIGSFTDETARQISADRYRSRFGALSNTENGSVTQVLRDRGAAKEYTALRANIDKQSPVWETTGKRPAPNEVRRRASGADGKRPAKDGV</sequence>
<keyword evidence="5" id="KW-1185">Reference proteome</keyword>
<organism evidence="4 5">
    <name type="scientific">Colletotrichum kahawae</name>
    <name type="common">Coffee berry disease fungus</name>
    <dbReference type="NCBI Taxonomy" id="34407"/>
    <lineage>
        <taxon>Eukaryota</taxon>
        <taxon>Fungi</taxon>
        <taxon>Dikarya</taxon>
        <taxon>Ascomycota</taxon>
        <taxon>Pezizomycotina</taxon>
        <taxon>Sordariomycetes</taxon>
        <taxon>Hypocreomycetidae</taxon>
        <taxon>Glomerellales</taxon>
        <taxon>Glomerellaceae</taxon>
        <taxon>Colletotrichum</taxon>
        <taxon>Colletotrichum gloeosporioides species complex</taxon>
    </lineage>
</organism>
<feature type="compositionally biased region" description="Basic and acidic residues" evidence="1">
    <location>
        <begin position="426"/>
        <end position="435"/>
    </location>
</feature>
<feature type="chain" id="PRO_5042057681" description="Azaphilone pigments biosynthesis cluster protein L N-terminal domain-containing protein" evidence="2">
    <location>
        <begin position="22"/>
        <end position="435"/>
    </location>
</feature>